<gene>
    <name evidence="2" type="ORF">ATEIFO6365_0005009000</name>
</gene>
<dbReference type="OrthoDB" id="5431248at2759"/>
<keyword evidence="3" id="KW-1185">Reference proteome</keyword>
<name>A0A5M3Z439_ASPTE</name>
<dbReference type="EMBL" id="BLJY01000005">
    <property type="protein sequence ID" value="GFF15900.1"/>
    <property type="molecule type" value="Genomic_DNA"/>
</dbReference>
<proteinExistence type="predicted"/>
<accession>A0A5M3Z439</accession>
<dbReference type="AlphaFoldDB" id="A0A5M3Z439"/>
<sequence>MEKDTPTPTAPEIRSGSNRKSKQQPKHQKKQLETQKQIPLPESSYNSGITPPGKLSVDDVGPDHPVHKVPLEKQAKWRAKGIDPVLRAEMDEVTRGRRGFWARLGPFLENLNVASSV</sequence>
<protein>
    <submittedName>
        <fullName evidence="2">Uncharacterized protein</fullName>
    </submittedName>
</protein>
<reference evidence="2 3" key="1">
    <citation type="submission" date="2020-01" db="EMBL/GenBank/DDBJ databases">
        <title>Aspergillus terreus IFO 6365 whole genome shotgun sequence.</title>
        <authorList>
            <person name="Kanamasa S."/>
            <person name="Takahashi H."/>
        </authorList>
    </citation>
    <scope>NUCLEOTIDE SEQUENCE [LARGE SCALE GENOMIC DNA]</scope>
    <source>
        <strain evidence="2 3">IFO 6365</strain>
    </source>
</reference>
<evidence type="ECO:0000313" key="2">
    <source>
        <dbReference type="EMBL" id="GFF15900.1"/>
    </source>
</evidence>
<evidence type="ECO:0000313" key="3">
    <source>
        <dbReference type="Proteomes" id="UP000452235"/>
    </source>
</evidence>
<dbReference type="Proteomes" id="UP000452235">
    <property type="component" value="Unassembled WGS sequence"/>
</dbReference>
<evidence type="ECO:0000256" key="1">
    <source>
        <dbReference type="SAM" id="MobiDB-lite"/>
    </source>
</evidence>
<organism evidence="2 3">
    <name type="scientific">Aspergillus terreus</name>
    <dbReference type="NCBI Taxonomy" id="33178"/>
    <lineage>
        <taxon>Eukaryota</taxon>
        <taxon>Fungi</taxon>
        <taxon>Dikarya</taxon>
        <taxon>Ascomycota</taxon>
        <taxon>Pezizomycotina</taxon>
        <taxon>Eurotiomycetes</taxon>
        <taxon>Eurotiomycetidae</taxon>
        <taxon>Eurotiales</taxon>
        <taxon>Aspergillaceae</taxon>
        <taxon>Aspergillus</taxon>
        <taxon>Aspergillus subgen. Circumdati</taxon>
    </lineage>
</organism>
<comment type="caution">
    <text evidence="2">The sequence shown here is derived from an EMBL/GenBank/DDBJ whole genome shotgun (WGS) entry which is preliminary data.</text>
</comment>
<feature type="region of interest" description="Disordered" evidence="1">
    <location>
        <begin position="1"/>
        <end position="68"/>
    </location>
</feature>
<feature type="compositionally biased region" description="Basic residues" evidence="1">
    <location>
        <begin position="17"/>
        <end position="29"/>
    </location>
</feature>